<feature type="region of interest" description="Disordered" evidence="8">
    <location>
        <begin position="1"/>
        <end position="25"/>
    </location>
</feature>
<feature type="transmembrane region" description="Helical" evidence="9">
    <location>
        <begin position="343"/>
        <end position="361"/>
    </location>
</feature>
<dbReference type="OrthoDB" id="581198at2"/>
<evidence type="ECO:0000256" key="4">
    <source>
        <dbReference type="ARBA" id="ARBA00022692"/>
    </source>
</evidence>
<feature type="transmembrane region" description="Helical" evidence="9">
    <location>
        <begin position="202"/>
        <end position="223"/>
    </location>
</feature>
<sequence length="475" mass="51779">MLAGAPVSLPARERAGPGDQPVGCRHARLDHPEEIQVTQTSERTSSATRSSGDLPGAVVLTVLVLSRLALFAVWYFVRALEYGDLNYYWEKTFHLGETGLATTLREYPTPVVWLLDLPQLLGGGSRPAYAAWFVIGILILDLAFCWVLWRFGGRFRGWAIAFWSVFLLLVGPLVWNRFDLVPAVLVGAAAVLAVRHPRTSGALLGIGAAIKLWPAALIPLLVNGRNRGRALVGFLITGGGLALISLAAGGWPRLISPLVWQGDRGLQIESVWATPLMLFHAFEPDRWEIRISSYQAFEIFGQGVGKLLLLSNVATVIGGLVVLAILIRSFFAAGTSGQHVDSRGLAIAMLAVIAIIIITNKTLSPQYIPWLGGPLAALVSWTGLGRGRRAEPDPFRSMATRWVVALLVIAFASQLVFPTLYDAINDLHVDDPWTPLATTALVVRNGLLVLFTLDLIWSVWRTPQALARERRTAAE</sequence>
<feature type="transmembrane region" description="Helical" evidence="9">
    <location>
        <begin position="54"/>
        <end position="77"/>
    </location>
</feature>
<dbReference type="Proteomes" id="UP000215896">
    <property type="component" value="Unassembled WGS sequence"/>
</dbReference>
<name>A0A255GEZ1_9ACTN</name>
<evidence type="ECO:0000256" key="6">
    <source>
        <dbReference type="ARBA" id="ARBA00023136"/>
    </source>
</evidence>
<feature type="transmembrane region" description="Helical" evidence="9">
    <location>
        <begin position="129"/>
        <end position="149"/>
    </location>
</feature>
<dbReference type="GO" id="GO:0016758">
    <property type="term" value="F:hexosyltransferase activity"/>
    <property type="evidence" value="ECO:0007669"/>
    <property type="project" value="InterPro"/>
</dbReference>
<comment type="subcellular location">
    <subcellularLocation>
        <location evidence="1">Cell membrane</location>
        <topology evidence="1">Multi-pass membrane protein</topology>
    </subcellularLocation>
</comment>
<keyword evidence="3" id="KW-0808">Transferase</keyword>
<feature type="transmembrane region" description="Helical" evidence="9">
    <location>
        <begin position="307"/>
        <end position="331"/>
    </location>
</feature>
<evidence type="ECO:0000256" key="1">
    <source>
        <dbReference type="ARBA" id="ARBA00004651"/>
    </source>
</evidence>
<dbReference type="InterPro" id="IPR018584">
    <property type="entry name" value="GT87"/>
</dbReference>
<evidence type="ECO:0000256" key="3">
    <source>
        <dbReference type="ARBA" id="ARBA00022679"/>
    </source>
</evidence>
<evidence type="ECO:0000256" key="8">
    <source>
        <dbReference type="SAM" id="MobiDB-lite"/>
    </source>
</evidence>
<organism evidence="10 11">
    <name type="scientific">Enemella evansiae</name>
    <dbReference type="NCBI Taxonomy" id="2016499"/>
    <lineage>
        <taxon>Bacteria</taxon>
        <taxon>Bacillati</taxon>
        <taxon>Actinomycetota</taxon>
        <taxon>Actinomycetes</taxon>
        <taxon>Propionibacteriales</taxon>
        <taxon>Propionibacteriaceae</taxon>
        <taxon>Enemella</taxon>
    </lineage>
</organism>
<comment type="similarity">
    <text evidence="7">Belongs to the glycosyltransferase 87 family.</text>
</comment>
<keyword evidence="5 9" id="KW-1133">Transmembrane helix</keyword>
<proteinExistence type="inferred from homology"/>
<gene>
    <name evidence="10" type="ORF">CGZ94_07255</name>
</gene>
<evidence type="ECO:0000256" key="2">
    <source>
        <dbReference type="ARBA" id="ARBA00022475"/>
    </source>
</evidence>
<keyword evidence="11" id="KW-1185">Reference proteome</keyword>
<keyword evidence="6 9" id="KW-0472">Membrane</keyword>
<keyword evidence="2" id="KW-1003">Cell membrane</keyword>
<dbReference type="AlphaFoldDB" id="A0A255GEZ1"/>
<evidence type="ECO:0000313" key="11">
    <source>
        <dbReference type="Proteomes" id="UP000215896"/>
    </source>
</evidence>
<feature type="transmembrane region" description="Helical" evidence="9">
    <location>
        <begin position="367"/>
        <end position="387"/>
    </location>
</feature>
<evidence type="ECO:0000313" key="10">
    <source>
        <dbReference type="EMBL" id="OYO14400.1"/>
    </source>
</evidence>
<feature type="transmembrane region" description="Helical" evidence="9">
    <location>
        <begin position="155"/>
        <end position="175"/>
    </location>
</feature>
<keyword evidence="4 9" id="KW-0812">Transmembrane</keyword>
<reference evidence="10 11" key="1">
    <citation type="submission" date="2017-07" db="EMBL/GenBank/DDBJ databases">
        <title>Draft whole genome sequences of clinical Proprionibacteriaceae strains.</title>
        <authorList>
            <person name="Bernier A.-M."/>
            <person name="Bernard K."/>
            <person name="Domingo M.-C."/>
        </authorList>
    </citation>
    <scope>NUCLEOTIDE SEQUENCE [LARGE SCALE GENOMIC DNA]</scope>
    <source>
        <strain evidence="10 11">NML 030167</strain>
    </source>
</reference>
<dbReference type="EMBL" id="NMVO01000012">
    <property type="protein sequence ID" value="OYO14400.1"/>
    <property type="molecule type" value="Genomic_DNA"/>
</dbReference>
<feature type="transmembrane region" description="Helical" evidence="9">
    <location>
        <begin position="230"/>
        <end position="251"/>
    </location>
</feature>
<evidence type="ECO:0000256" key="9">
    <source>
        <dbReference type="SAM" id="Phobius"/>
    </source>
</evidence>
<protein>
    <recommendedName>
        <fullName evidence="12">DUF2029 domain-containing protein</fullName>
    </recommendedName>
</protein>
<comment type="caution">
    <text evidence="10">The sequence shown here is derived from an EMBL/GenBank/DDBJ whole genome shotgun (WGS) entry which is preliminary data.</text>
</comment>
<evidence type="ECO:0000256" key="7">
    <source>
        <dbReference type="ARBA" id="ARBA00024033"/>
    </source>
</evidence>
<evidence type="ECO:0000256" key="5">
    <source>
        <dbReference type="ARBA" id="ARBA00022989"/>
    </source>
</evidence>
<feature type="transmembrane region" description="Helical" evidence="9">
    <location>
        <begin position="399"/>
        <end position="421"/>
    </location>
</feature>
<accession>A0A255GEZ1</accession>
<dbReference type="GO" id="GO:0005886">
    <property type="term" value="C:plasma membrane"/>
    <property type="evidence" value="ECO:0007669"/>
    <property type="project" value="UniProtKB-SubCell"/>
</dbReference>
<dbReference type="Pfam" id="PF09594">
    <property type="entry name" value="GT87"/>
    <property type="match status" value="1"/>
</dbReference>
<evidence type="ECO:0008006" key="12">
    <source>
        <dbReference type="Google" id="ProtNLM"/>
    </source>
</evidence>
<feature type="transmembrane region" description="Helical" evidence="9">
    <location>
        <begin position="441"/>
        <end position="460"/>
    </location>
</feature>